<dbReference type="SUPFAM" id="SSF56801">
    <property type="entry name" value="Acetyl-CoA synthetase-like"/>
    <property type="match status" value="1"/>
</dbReference>
<dbReference type="InterPro" id="IPR025110">
    <property type="entry name" value="AMP-bd_C"/>
</dbReference>
<dbReference type="InterPro" id="IPR042099">
    <property type="entry name" value="ANL_N_sf"/>
</dbReference>
<dbReference type="OrthoDB" id="10253869at2759"/>
<dbReference type="InterPro" id="IPR020845">
    <property type="entry name" value="AMP-binding_CS"/>
</dbReference>
<keyword evidence="2" id="KW-0576">Peroxisome</keyword>
<evidence type="ECO:0000256" key="1">
    <source>
        <dbReference type="ARBA" id="ARBA00004275"/>
    </source>
</evidence>
<dbReference type="Proteomes" id="UP000835052">
    <property type="component" value="Unassembled WGS sequence"/>
</dbReference>
<dbReference type="AlphaFoldDB" id="A0A8S1HLE5"/>
<gene>
    <name evidence="5" type="ORF">CAUJ_LOCUS11716</name>
</gene>
<organism evidence="5 6">
    <name type="scientific">Caenorhabditis auriculariae</name>
    <dbReference type="NCBI Taxonomy" id="2777116"/>
    <lineage>
        <taxon>Eukaryota</taxon>
        <taxon>Metazoa</taxon>
        <taxon>Ecdysozoa</taxon>
        <taxon>Nematoda</taxon>
        <taxon>Chromadorea</taxon>
        <taxon>Rhabditida</taxon>
        <taxon>Rhabditina</taxon>
        <taxon>Rhabditomorpha</taxon>
        <taxon>Rhabditoidea</taxon>
        <taxon>Rhabditidae</taxon>
        <taxon>Peloderinae</taxon>
        <taxon>Caenorhabditis</taxon>
    </lineage>
</organism>
<evidence type="ECO:0000259" key="3">
    <source>
        <dbReference type="Pfam" id="PF00501"/>
    </source>
</evidence>
<dbReference type="PANTHER" id="PTHR24096">
    <property type="entry name" value="LONG-CHAIN-FATTY-ACID--COA LIGASE"/>
    <property type="match status" value="1"/>
</dbReference>
<dbReference type="EMBL" id="CAJGYM010000060">
    <property type="protein sequence ID" value="CAD6195797.1"/>
    <property type="molecule type" value="Genomic_DNA"/>
</dbReference>
<dbReference type="InterPro" id="IPR045851">
    <property type="entry name" value="AMP-bd_C_sf"/>
</dbReference>
<evidence type="ECO:0000259" key="4">
    <source>
        <dbReference type="Pfam" id="PF13193"/>
    </source>
</evidence>
<reference evidence="5" key="1">
    <citation type="submission" date="2020-10" db="EMBL/GenBank/DDBJ databases">
        <authorList>
            <person name="Kikuchi T."/>
        </authorList>
    </citation>
    <scope>NUCLEOTIDE SEQUENCE</scope>
    <source>
        <strain evidence="5">NKZ352</strain>
    </source>
</reference>
<comment type="caution">
    <text evidence="5">The sequence shown here is derived from an EMBL/GenBank/DDBJ whole genome shotgun (WGS) entry which is preliminary data.</text>
</comment>
<dbReference type="InterPro" id="IPR000873">
    <property type="entry name" value="AMP-dep_synth/lig_dom"/>
</dbReference>
<feature type="domain" description="AMP-dependent synthetase/ligase" evidence="3">
    <location>
        <begin position="25"/>
        <end position="119"/>
    </location>
</feature>
<protein>
    <submittedName>
        <fullName evidence="5">Uncharacterized protein</fullName>
    </submittedName>
</protein>
<comment type="subcellular location">
    <subcellularLocation>
        <location evidence="1">Peroxisome</location>
    </subcellularLocation>
</comment>
<dbReference type="Gene3D" id="3.40.50.12780">
    <property type="entry name" value="N-terminal domain of ligase-like"/>
    <property type="match status" value="1"/>
</dbReference>
<feature type="domain" description="AMP-binding enzyme C-terminal" evidence="4">
    <location>
        <begin position="404"/>
        <end position="477"/>
    </location>
</feature>
<dbReference type="GO" id="GO:0016405">
    <property type="term" value="F:CoA-ligase activity"/>
    <property type="evidence" value="ECO:0007669"/>
    <property type="project" value="TreeGrafter"/>
</dbReference>
<dbReference type="PROSITE" id="PS00455">
    <property type="entry name" value="AMP_BINDING"/>
    <property type="match status" value="1"/>
</dbReference>
<evidence type="ECO:0000313" key="5">
    <source>
        <dbReference type="EMBL" id="CAD6195797.1"/>
    </source>
</evidence>
<name>A0A8S1HLE5_9PELO</name>
<dbReference type="Gene3D" id="3.30.300.30">
    <property type="match status" value="1"/>
</dbReference>
<dbReference type="PANTHER" id="PTHR24096:SF257">
    <property type="entry name" value="ACYL-COA SYNTHETASE 7"/>
    <property type="match status" value="1"/>
</dbReference>
<feature type="domain" description="AMP-dependent synthetase/ligase" evidence="3">
    <location>
        <begin position="137"/>
        <end position="353"/>
    </location>
</feature>
<proteinExistence type="predicted"/>
<dbReference type="Pfam" id="PF13193">
    <property type="entry name" value="AMP-binding_C"/>
    <property type="match status" value="1"/>
</dbReference>
<dbReference type="Pfam" id="PF00501">
    <property type="entry name" value="AMP-binding"/>
    <property type="match status" value="2"/>
</dbReference>
<dbReference type="GO" id="GO:0005777">
    <property type="term" value="C:peroxisome"/>
    <property type="evidence" value="ECO:0007669"/>
    <property type="project" value="UniProtKB-SubCell"/>
</dbReference>
<sequence length="491" mass="54611">MIVRSEFGLELPTKTVHERILDKCLEWPEKTALVAAEDANDSITFKQLHDYSLGVSAWLQDHGYIKGDIALICTYNDWRYFPFILGCWNAGLIVSCASPQFTKYELSGQLEDATAKLVVGLRTLRKFVPPKFDLKIDLLLLPYSSGTTGKPKGVMITHMNYSSMLTSFVLKTGKDMVKRGLPEDFALPMALQFLPIYHAMGLFRSFVSIYQGTTQIIMAKVDLKRVLELVQEHALMQLSLVPAVLLRLCDSPLMSKFDLSSVLSISSGSAPLPQSAVRKIQKILPNVRIGEGYGMTELTCASHFMSPESPPGSIGRLVPGTEMKVISENGNECGVGQIGECWIRGPQVMKGYWRQPEKTAEVLNDDGFLRTGDIVWFDERGDTFICDRAKELIKVNGKQVAPAELESVLLEHEAVRDACVFGVVDERRGEAPVATVVVSSDVDVRQLEDFVGKKLAPYKRLKAIEFVKEIARTSTGKNATTRDATAIYKRY</sequence>
<evidence type="ECO:0000313" key="6">
    <source>
        <dbReference type="Proteomes" id="UP000835052"/>
    </source>
</evidence>
<keyword evidence="6" id="KW-1185">Reference proteome</keyword>
<evidence type="ECO:0000256" key="2">
    <source>
        <dbReference type="ARBA" id="ARBA00023140"/>
    </source>
</evidence>
<accession>A0A8S1HLE5</accession>